<evidence type="ECO:0000313" key="3">
    <source>
        <dbReference type="Proteomes" id="UP000781958"/>
    </source>
</evidence>
<reference evidence="2 3" key="1">
    <citation type="submission" date="2021-03" db="EMBL/GenBank/DDBJ databases">
        <title>Genomic Encyclopedia of Type Strains, Phase III (KMG-III): the genomes of soil and plant-associated and newly described type strains.</title>
        <authorList>
            <person name="Whitman W."/>
        </authorList>
    </citation>
    <scope>NUCLEOTIDE SEQUENCE [LARGE SCALE GENOMIC DNA]</scope>
    <source>
        <strain evidence="2 3">IMMIB AFH-6</strain>
    </source>
</reference>
<dbReference type="Proteomes" id="UP000781958">
    <property type="component" value="Unassembled WGS sequence"/>
</dbReference>
<dbReference type="EMBL" id="JAGINP010000008">
    <property type="protein sequence ID" value="MBP2292776.1"/>
    <property type="molecule type" value="Genomic_DNA"/>
</dbReference>
<gene>
    <name evidence="2" type="ORF">J2851_002557</name>
</gene>
<evidence type="ECO:0000313" key="2">
    <source>
        <dbReference type="EMBL" id="MBP2292776.1"/>
    </source>
</evidence>
<sequence length="138" mass="14466">MSAQASSPASDCGDALTVLDRILGTGAEDVPPAEVYNAMAEASRCLVRLRDGLIARRRAGDEGASARLAHVNAALSVAFGGEYPLVGVHRNRIEKTREQLRKLLDEIGGAKADCDPLWTATAGPDAHASEARPASEAM</sequence>
<organism evidence="2 3">
    <name type="scientific">Azospirillum rugosum</name>
    <dbReference type="NCBI Taxonomy" id="416170"/>
    <lineage>
        <taxon>Bacteria</taxon>
        <taxon>Pseudomonadati</taxon>
        <taxon>Pseudomonadota</taxon>
        <taxon>Alphaproteobacteria</taxon>
        <taxon>Rhodospirillales</taxon>
        <taxon>Azospirillaceae</taxon>
        <taxon>Azospirillum</taxon>
    </lineage>
</organism>
<name>A0ABS4SJP3_9PROT</name>
<dbReference type="RefSeq" id="WP_209766645.1">
    <property type="nucleotide sequence ID" value="NZ_JAGINP010000008.1"/>
</dbReference>
<accession>A0ABS4SJP3</accession>
<keyword evidence="1" id="KW-0175">Coiled coil</keyword>
<feature type="coiled-coil region" evidence="1">
    <location>
        <begin position="86"/>
        <end position="113"/>
    </location>
</feature>
<proteinExistence type="predicted"/>
<comment type="caution">
    <text evidence="2">The sequence shown here is derived from an EMBL/GenBank/DDBJ whole genome shotgun (WGS) entry which is preliminary data.</text>
</comment>
<protein>
    <submittedName>
        <fullName evidence="2">Uncharacterized protein</fullName>
    </submittedName>
</protein>
<keyword evidence="3" id="KW-1185">Reference proteome</keyword>
<evidence type="ECO:0000256" key="1">
    <source>
        <dbReference type="SAM" id="Coils"/>
    </source>
</evidence>